<proteinExistence type="predicted"/>
<evidence type="ECO:0000256" key="4">
    <source>
        <dbReference type="ARBA" id="ARBA00023014"/>
    </source>
</evidence>
<dbReference type="Pfam" id="PF00355">
    <property type="entry name" value="Rieske"/>
    <property type="match status" value="1"/>
</dbReference>
<evidence type="ECO:0000256" key="3">
    <source>
        <dbReference type="ARBA" id="ARBA00023004"/>
    </source>
</evidence>
<name>A0A231UZQ8_9HYPH</name>
<gene>
    <name evidence="6" type="ORF">B7H23_00235</name>
</gene>
<evidence type="ECO:0000256" key="2">
    <source>
        <dbReference type="ARBA" id="ARBA00022723"/>
    </source>
</evidence>
<protein>
    <recommendedName>
        <fullName evidence="5">Rieske domain-containing protein</fullName>
    </recommendedName>
</protein>
<dbReference type="PROSITE" id="PS51296">
    <property type="entry name" value="RIESKE"/>
    <property type="match status" value="1"/>
</dbReference>
<sequence length="188" mass="19932">MAYTEHNTAKGRQKAEPTHLCLARRQFLIMGAASVVSLGVVGPRNAMGQVAELVMGAWPRKVVGTVAELESAKAIEFSYPNDDITNLLFMLGEEAGGGVGPDRNIVAFNSQCPHQGAYLDGSLFHSKHSLLGPCPLHLSTFDLTKYGMVASGHATASLPQITLELDGDDIVATGVMGLVYGYSQNPTS</sequence>
<dbReference type="SUPFAM" id="SSF50022">
    <property type="entry name" value="ISP domain"/>
    <property type="match status" value="1"/>
</dbReference>
<dbReference type="OrthoDB" id="25106at2"/>
<dbReference type="GO" id="GO:0046872">
    <property type="term" value="F:metal ion binding"/>
    <property type="evidence" value="ECO:0007669"/>
    <property type="project" value="UniProtKB-KW"/>
</dbReference>
<evidence type="ECO:0000313" key="7">
    <source>
        <dbReference type="Proteomes" id="UP000215405"/>
    </source>
</evidence>
<dbReference type="InterPro" id="IPR036922">
    <property type="entry name" value="Rieske_2Fe-2S_sf"/>
</dbReference>
<organism evidence="6 7">
    <name type="scientific">Notoacmeibacter marinus</name>
    <dbReference type="NCBI Taxonomy" id="1876515"/>
    <lineage>
        <taxon>Bacteria</taxon>
        <taxon>Pseudomonadati</taxon>
        <taxon>Pseudomonadota</taxon>
        <taxon>Alphaproteobacteria</taxon>
        <taxon>Hyphomicrobiales</taxon>
        <taxon>Notoacmeibacteraceae</taxon>
        <taxon>Notoacmeibacter</taxon>
    </lineage>
</organism>
<keyword evidence="1" id="KW-0001">2Fe-2S</keyword>
<keyword evidence="7" id="KW-1185">Reference proteome</keyword>
<keyword evidence="3" id="KW-0408">Iron</keyword>
<accession>A0A231UZQ8</accession>
<evidence type="ECO:0000256" key="1">
    <source>
        <dbReference type="ARBA" id="ARBA00022714"/>
    </source>
</evidence>
<dbReference type="RefSeq" id="WP_094075424.1">
    <property type="nucleotide sequence ID" value="NZ_KZ851842.1"/>
</dbReference>
<dbReference type="InterPro" id="IPR017941">
    <property type="entry name" value="Rieske_2Fe-2S"/>
</dbReference>
<dbReference type="Proteomes" id="UP000215405">
    <property type="component" value="Unassembled WGS sequence"/>
</dbReference>
<dbReference type="AlphaFoldDB" id="A0A231UZQ8"/>
<dbReference type="EMBL" id="NBYO01000001">
    <property type="protein sequence ID" value="OXT01453.1"/>
    <property type="molecule type" value="Genomic_DNA"/>
</dbReference>
<feature type="domain" description="Rieske" evidence="5">
    <location>
        <begin position="72"/>
        <end position="172"/>
    </location>
</feature>
<evidence type="ECO:0000313" key="6">
    <source>
        <dbReference type="EMBL" id="OXT01453.1"/>
    </source>
</evidence>
<keyword evidence="2" id="KW-0479">Metal-binding</keyword>
<reference evidence="7" key="1">
    <citation type="journal article" date="2017" name="Int. J. Syst. Evol. Microbiol.">
        <title>Notoacmeibacter marinus gen. nov., sp. nov., isolated from the gut of a limpet and proposal of Notoacmeibacteraceae fam. nov. in the order Rhizobiales of the class Alphaproteobacteria.</title>
        <authorList>
            <person name="Huang Z."/>
            <person name="Guo F."/>
            <person name="Lai Q."/>
        </authorList>
    </citation>
    <scope>NUCLEOTIDE SEQUENCE [LARGE SCALE GENOMIC DNA]</scope>
    <source>
        <strain evidence="7">XMTR2A4</strain>
    </source>
</reference>
<dbReference type="Gene3D" id="2.102.10.10">
    <property type="entry name" value="Rieske [2Fe-2S] iron-sulphur domain"/>
    <property type="match status" value="1"/>
</dbReference>
<dbReference type="GO" id="GO:0051537">
    <property type="term" value="F:2 iron, 2 sulfur cluster binding"/>
    <property type="evidence" value="ECO:0007669"/>
    <property type="project" value="UniProtKB-KW"/>
</dbReference>
<comment type="caution">
    <text evidence="6">The sequence shown here is derived from an EMBL/GenBank/DDBJ whole genome shotgun (WGS) entry which is preliminary data.</text>
</comment>
<evidence type="ECO:0000259" key="5">
    <source>
        <dbReference type="PROSITE" id="PS51296"/>
    </source>
</evidence>
<keyword evidence="4" id="KW-0411">Iron-sulfur</keyword>